<sequence>MRRFIQFNDEQVDASLYMELTDLTKTLAADQDYQIQFGAHSYLDSHSKVVYISHFWQHRPEEQCKNGMKSDVFLRVIGNANYTEEAIVADYHKYIKKTTIQSFAKQLMMMAEDLRLEEICKRERPGTKRVFQQRRFMLRRYFSTQLQVNLEQSRFSDALFNVCYLLLTAASPIISLPFLNESISFAMPIIRQQLSAFYETTNTRATSDQCLALIDVLQEVLDADMLQTYFHLPVLIGHGENGLAFTDLKRKDPLQNRDIAKEEEERGAERLAEKMDMWHRETKEIGRTFFSFDLEKGTQTRLGSDGGREEDEGDPTLLSIAKGSNRRSVRNDYDEIEEAALHRNIVKSGHDKYGFANRFASSIFLTPAHPTSEEMDTYRTYKQKIATHLKKLVNMIQKTLEQKQTGPRKNVHYGSLDQKLVRYFTEEYPRLFYKKNAPAPELDAVFMLLVDCSASMADKMEQTKLGIVLFHEALRLLRIQHEIVGFWEDTSSSTTEKQPNYFFPVVSNVNCFHKKQGAAIMQLKPEEDNRDGYAIRKVTENLKARYEKQKFLLIFSDGEPAAFHYDQNGIVDTHEAVLNARKQGIIVMNVFLSNGTIEERQKRTIENIYGKYSVPVSNIDELPDILYPLLKKLIGQILK</sequence>
<dbReference type="Proteomes" id="UP001223586">
    <property type="component" value="Unassembled WGS sequence"/>
</dbReference>
<dbReference type="Gene3D" id="3.40.50.410">
    <property type="entry name" value="von Willebrand factor, type A domain"/>
    <property type="match status" value="1"/>
</dbReference>
<dbReference type="CDD" id="cd01454">
    <property type="entry name" value="vWA_norD_type"/>
    <property type="match status" value="1"/>
</dbReference>
<dbReference type="SMART" id="SM00327">
    <property type="entry name" value="VWA"/>
    <property type="match status" value="1"/>
</dbReference>
<keyword evidence="3" id="KW-1185">Reference proteome</keyword>
<accession>A0ABT9WVZ3</accession>
<reference evidence="2 3" key="1">
    <citation type="submission" date="2023-07" db="EMBL/GenBank/DDBJ databases">
        <title>Genomic Encyclopedia of Type Strains, Phase IV (KMG-IV): sequencing the most valuable type-strain genomes for metagenomic binning, comparative biology and taxonomic classification.</title>
        <authorList>
            <person name="Goeker M."/>
        </authorList>
    </citation>
    <scope>NUCLEOTIDE SEQUENCE [LARGE SCALE GENOMIC DNA]</scope>
    <source>
        <strain evidence="2 3">DSM 23837</strain>
    </source>
</reference>
<gene>
    <name evidence="2" type="ORF">J2S08_003356</name>
</gene>
<dbReference type="InterPro" id="IPR002035">
    <property type="entry name" value="VWF_A"/>
</dbReference>
<proteinExistence type="predicted"/>
<feature type="domain" description="VWFA" evidence="1">
    <location>
        <begin position="443"/>
        <end position="634"/>
    </location>
</feature>
<dbReference type="SUPFAM" id="SSF53300">
    <property type="entry name" value="vWA-like"/>
    <property type="match status" value="1"/>
</dbReference>
<dbReference type="RefSeq" id="WP_307231486.1">
    <property type="nucleotide sequence ID" value="NZ_JAUSTT010000022.1"/>
</dbReference>
<dbReference type="PANTHER" id="PTHR41248">
    <property type="entry name" value="NORD PROTEIN"/>
    <property type="match status" value="1"/>
</dbReference>
<organism evidence="2 3">
    <name type="scientific">Bacillus chungangensis</name>
    <dbReference type="NCBI Taxonomy" id="587633"/>
    <lineage>
        <taxon>Bacteria</taxon>
        <taxon>Bacillati</taxon>
        <taxon>Bacillota</taxon>
        <taxon>Bacilli</taxon>
        <taxon>Bacillales</taxon>
        <taxon>Bacillaceae</taxon>
        <taxon>Bacillus</taxon>
    </lineage>
</organism>
<dbReference type="PANTHER" id="PTHR41248:SF1">
    <property type="entry name" value="NORD PROTEIN"/>
    <property type="match status" value="1"/>
</dbReference>
<evidence type="ECO:0000313" key="3">
    <source>
        <dbReference type="Proteomes" id="UP001223586"/>
    </source>
</evidence>
<evidence type="ECO:0000259" key="1">
    <source>
        <dbReference type="SMART" id="SM00327"/>
    </source>
</evidence>
<evidence type="ECO:0000313" key="2">
    <source>
        <dbReference type="EMBL" id="MDQ0177476.1"/>
    </source>
</evidence>
<dbReference type="EMBL" id="JAUSTT010000022">
    <property type="protein sequence ID" value="MDQ0177476.1"/>
    <property type="molecule type" value="Genomic_DNA"/>
</dbReference>
<protein>
    <submittedName>
        <fullName evidence="2">Nitric oxide reductase activation protein</fullName>
    </submittedName>
</protein>
<dbReference type="InterPro" id="IPR036465">
    <property type="entry name" value="vWFA_dom_sf"/>
</dbReference>
<dbReference type="InterPro" id="IPR051928">
    <property type="entry name" value="NorD/CobT"/>
</dbReference>
<name>A0ABT9WVZ3_9BACI</name>
<comment type="caution">
    <text evidence="2">The sequence shown here is derived from an EMBL/GenBank/DDBJ whole genome shotgun (WGS) entry which is preliminary data.</text>
</comment>